<gene>
    <name evidence="7" type="ORF">GFER_01960</name>
</gene>
<dbReference type="FunFam" id="1.10.45.10:FF:000001">
    <property type="entry name" value="D-lactate dehydrogenase mitochondrial"/>
    <property type="match status" value="1"/>
</dbReference>
<dbReference type="InterPro" id="IPR016169">
    <property type="entry name" value="FAD-bd_PCMH_sub2"/>
</dbReference>
<proteinExistence type="inferred from homology"/>
<comment type="similarity">
    <text evidence="2">Belongs to the FAD-binding oxidoreductase/transferase type 4 family.</text>
</comment>
<organism evidence="7 8">
    <name type="scientific">Geoalkalibacter ferrihydriticus DSM 17813</name>
    <dbReference type="NCBI Taxonomy" id="1121915"/>
    <lineage>
        <taxon>Bacteria</taxon>
        <taxon>Pseudomonadati</taxon>
        <taxon>Thermodesulfobacteriota</taxon>
        <taxon>Desulfuromonadia</taxon>
        <taxon>Desulfuromonadales</taxon>
        <taxon>Geoalkalibacteraceae</taxon>
        <taxon>Geoalkalibacter</taxon>
    </lineage>
</organism>
<dbReference type="PROSITE" id="PS51387">
    <property type="entry name" value="FAD_PCMH"/>
    <property type="match status" value="1"/>
</dbReference>
<dbReference type="Gene3D" id="3.30.70.2740">
    <property type="match status" value="1"/>
</dbReference>
<dbReference type="InterPro" id="IPR016164">
    <property type="entry name" value="FAD-linked_Oxase-like_C"/>
</dbReference>
<keyword evidence="3" id="KW-0285">Flavoprotein</keyword>
<evidence type="ECO:0000313" key="7">
    <source>
        <dbReference type="EMBL" id="KIH77497.1"/>
    </source>
</evidence>
<sequence length="469" mass="50377">MTKDQGQRTALMQQHILSTLQEIVGKDQVTTERADLICYSYDATQQKFLPEAVVFPANAEQISLIIKLANAEKVPVFPRGAGSGFTGGSLPTQGGIVLVTSRLDKILRIDSDNLVAEVQPGVVTEQFQQAVEKVGLFYPPDPASLKFSTLGGNVAECAGGPRCVKYGVTKDYILGLELVTPQGDIIRTGGETMKGVVGYDLTKLMCGSEGTLGVITKIIIKLLPLPEGRKTMLVLFDSIDGAAQAVSAIIGGKIIPATLEFMDATTIDCVRKATGLQLPEAAKAVLIIEVDGEREMLERQAKKILEIVEPLGVVETRVANTPAESEDIWKVRRLVSPSLRKVNPDKFNEDICVPRSKVPDMIRAVEAIAQKHAIPIVNFGHAGDGNIHVNVMIDKKVPGQQEKADQAIEEIFAAALKLGGTMSGEHGVGITKAPYIAMELDPAAVAYMKAIKKALDPNNILNPGKILLD</sequence>
<dbReference type="GO" id="GO:0016491">
    <property type="term" value="F:oxidoreductase activity"/>
    <property type="evidence" value="ECO:0007669"/>
    <property type="project" value="UniProtKB-KW"/>
</dbReference>
<evidence type="ECO:0000256" key="5">
    <source>
        <dbReference type="ARBA" id="ARBA00023002"/>
    </source>
</evidence>
<evidence type="ECO:0000256" key="3">
    <source>
        <dbReference type="ARBA" id="ARBA00022630"/>
    </source>
</evidence>
<evidence type="ECO:0000256" key="4">
    <source>
        <dbReference type="ARBA" id="ARBA00022827"/>
    </source>
</evidence>
<dbReference type="Pfam" id="PF01565">
    <property type="entry name" value="FAD_binding_4"/>
    <property type="match status" value="1"/>
</dbReference>
<dbReference type="PANTHER" id="PTHR42934">
    <property type="entry name" value="GLYCOLATE OXIDASE SUBUNIT GLCD"/>
    <property type="match status" value="1"/>
</dbReference>
<evidence type="ECO:0000259" key="6">
    <source>
        <dbReference type="PROSITE" id="PS51387"/>
    </source>
</evidence>
<dbReference type="InterPro" id="IPR006094">
    <property type="entry name" value="Oxid_FAD_bind_N"/>
</dbReference>
<comment type="cofactor">
    <cofactor evidence="1">
        <name>FAD</name>
        <dbReference type="ChEBI" id="CHEBI:57692"/>
    </cofactor>
</comment>
<dbReference type="Gene3D" id="1.10.45.10">
    <property type="entry name" value="Vanillyl-alcohol Oxidase, Chain A, domain 4"/>
    <property type="match status" value="1"/>
</dbReference>
<dbReference type="InterPro" id="IPR016167">
    <property type="entry name" value="FAD-bd_PCMH_sub1"/>
</dbReference>
<dbReference type="Gene3D" id="3.30.70.2190">
    <property type="match status" value="1"/>
</dbReference>
<dbReference type="Gene3D" id="3.30.465.10">
    <property type="match status" value="1"/>
</dbReference>
<dbReference type="InterPro" id="IPR051914">
    <property type="entry name" value="FAD-linked_OxidoTrans_Type4"/>
</dbReference>
<dbReference type="AlphaFoldDB" id="A0A0C2HXK8"/>
<dbReference type="InterPro" id="IPR036318">
    <property type="entry name" value="FAD-bd_PCMH-like_sf"/>
</dbReference>
<dbReference type="PANTHER" id="PTHR42934:SF3">
    <property type="entry name" value="D-LACTATE DEHYDROGENASE"/>
    <property type="match status" value="1"/>
</dbReference>
<comment type="caution">
    <text evidence="7">The sequence shown here is derived from an EMBL/GenBank/DDBJ whole genome shotgun (WGS) entry which is preliminary data.</text>
</comment>
<feature type="domain" description="FAD-binding PCMH-type" evidence="6">
    <location>
        <begin position="46"/>
        <end position="225"/>
    </location>
</feature>
<dbReference type="SUPFAM" id="SSF56176">
    <property type="entry name" value="FAD-binding/transporter-associated domain-like"/>
    <property type="match status" value="1"/>
</dbReference>
<dbReference type="InterPro" id="IPR004113">
    <property type="entry name" value="FAD-bd_oxidored_4_C"/>
</dbReference>
<dbReference type="Proteomes" id="UP000035068">
    <property type="component" value="Unassembled WGS sequence"/>
</dbReference>
<evidence type="ECO:0000256" key="2">
    <source>
        <dbReference type="ARBA" id="ARBA00008000"/>
    </source>
</evidence>
<protein>
    <submittedName>
        <fullName evidence="7">FAD-binding protein</fullName>
    </submittedName>
</protein>
<evidence type="ECO:0000313" key="8">
    <source>
        <dbReference type="Proteomes" id="UP000035068"/>
    </source>
</evidence>
<dbReference type="InterPro" id="IPR016166">
    <property type="entry name" value="FAD-bd_PCMH"/>
</dbReference>
<keyword evidence="4" id="KW-0274">FAD</keyword>
<dbReference type="SUPFAM" id="SSF55103">
    <property type="entry name" value="FAD-linked oxidases, C-terminal domain"/>
    <property type="match status" value="1"/>
</dbReference>
<keyword evidence="8" id="KW-1185">Reference proteome</keyword>
<accession>A0A0C2HXK8</accession>
<dbReference type="InterPro" id="IPR016171">
    <property type="entry name" value="Vanillyl_alc_oxidase_C-sub2"/>
</dbReference>
<evidence type="ECO:0000256" key="1">
    <source>
        <dbReference type="ARBA" id="ARBA00001974"/>
    </source>
</evidence>
<keyword evidence="5" id="KW-0560">Oxidoreductase</keyword>
<dbReference type="Pfam" id="PF02913">
    <property type="entry name" value="FAD-oxidase_C"/>
    <property type="match status" value="1"/>
</dbReference>
<dbReference type="FunFam" id="3.30.70.2740:FF:000001">
    <property type="entry name" value="D-lactate dehydrogenase mitochondrial"/>
    <property type="match status" value="1"/>
</dbReference>
<dbReference type="GO" id="GO:0071949">
    <property type="term" value="F:FAD binding"/>
    <property type="evidence" value="ECO:0007669"/>
    <property type="project" value="InterPro"/>
</dbReference>
<dbReference type="EMBL" id="JWJD01000001">
    <property type="protein sequence ID" value="KIH77497.1"/>
    <property type="molecule type" value="Genomic_DNA"/>
</dbReference>
<name>A0A0C2HXK8_9BACT</name>
<reference evidence="7 8" key="1">
    <citation type="submission" date="2014-12" db="EMBL/GenBank/DDBJ databases">
        <title>Genomes of Geoalkalibacter ferrihydriticus and Geoalkalibacter subterraneus, two haloalkaliphilic metal-reducing members of the Geobacteraceae.</title>
        <authorList>
            <person name="Badalamenti J.P."/>
            <person name="Torres C.I."/>
            <person name="Krajmalnik-Brown R."/>
            <person name="Bond D.R."/>
        </authorList>
    </citation>
    <scope>NUCLEOTIDE SEQUENCE [LARGE SCALE GENOMIC DNA]</scope>
    <source>
        <strain evidence="7 8">DSM 17813</strain>
    </source>
</reference>
<dbReference type="Gene3D" id="3.30.43.10">
    <property type="entry name" value="Uridine Diphospho-n-acetylenolpyruvylglucosamine Reductase, domain 2"/>
    <property type="match status" value="1"/>
</dbReference>